<comment type="caution">
    <text evidence="2">The sequence shown here is derived from an EMBL/GenBank/DDBJ whole genome shotgun (WGS) entry which is preliminary data.</text>
</comment>
<dbReference type="Pfam" id="PF03995">
    <property type="entry name" value="Inhibitor_I36"/>
    <property type="match status" value="1"/>
</dbReference>
<proteinExistence type="predicted"/>
<feature type="signal peptide" evidence="1">
    <location>
        <begin position="1"/>
        <end position="25"/>
    </location>
</feature>
<keyword evidence="3" id="KW-1185">Reference proteome</keyword>
<evidence type="ECO:0000256" key="1">
    <source>
        <dbReference type="SAM" id="SignalP"/>
    </source>
</evidence>
<evidence type="ECO:0000313" key="2">
    <source>
        <dbReference type="EMBL" id="MDR7294209.1"/>
    </source>
</evidence>
<gene>
    <name evidence="2" type="ORF">J2S67_001477</name>
</gene>
<accession>A0ABU1Z0S2</accession>
<organism evidence="2 3">
    <name type="scientific">Pseudoglutamicibacter albus</name>
    <dbReference type="NCBI Taxonomy" id="98671"/>
    <lineage>
        <taxon>Bacteria</taxon>
        <taxon>Bacillati</taxon>
        <taxon>Actinomycetota</taxon>
        <taxon>Actinomycetes</taxon>
        <taxon>Micrococcales</taxon>
        <taxon>Micrococcaceae</taxon>
        <taxon>Pseudoglutamicibacter</taxon>
    </lineage>
</organism>
<reference evidence="2" key="1">
    <citation type="submission" date="2023-07" db="EMBL/GenBank/DDBJ databases">
        <title>Sequencing the genomes of 1000 actinobacteria strains.</title>
        <authorList>
            <person name="Klenk H.-P."/>
        </authorList>
    </citation>
    <scope>NUCLEOTIDE SEQUENCE</scope>
    <source>
        <strain evidence="2">DSM 13068</strain>
    </source>
</reference>
<dbReference type="Proteomes" id="UP001180715">
    <property type="component" value="Unassembled WGS sequence"/>
</dbReference>
<dbReference type="Gene3D" id="2.60.20.10">
    <property type="entry name" value="Crystallins"/>
    <property type="match status" value="1"/>
</dbReference>
<evidence type="ECO:0000313" key="3">
    <source>
        <dbReference type="Proteomes" id="UP001180715"/>
    </source>
</evidence>
<feature type="chain" id="PRO_5046117661" description="Peptidase inhibitor family I36" evidence="1">
    <location>
        <begin position="26"/>
        <end position="123"/>
    </location>
</feature>
<keyword evidence="1" id="KW-0732">Signal</keyword>
<name>A0ABU1Z0S2_9MICC</name>
<dbReference type="RefSeq" id="WP_083285449.1">
    <property type="nucleotide sequence ID" value="NZ_JAVDXX010000001.1"/>
</dbReference>
<sequence>MKIKKLCASLAVVAAGFGFAQPAQAALQAAPKKCGGNLVCLYAHADYGGFLGSRRAGLGLMNISPKANDKMSSWINRTTRNASWFEHANGKGKCYTMRQNSINNFVGWPPNDTASSWRTNRGC</sequence>
<evidence type="ECO:0008006" key="4">
    <source>
        <dbReference type="Google" id="ProtNLM"/>
    </source>
</evidence>
<dbReference type="EMBL" id="JAVDXX010000001">
    <property type="protein sequence ID" value="MDR7294209.1"/>
    <property type="molecule type" value="Genomic_DNA"/>
</dbReference>
<protein>
    <recommendedName>
        <fullName evidence="4">Peptidase inhibitor family I36</fullName>
    </recommendedName>
</protein>